<sequence>MKKAGIIMVIGSLLLLGLFKFPLWNIMLGAPQYPEPLGMNIHLDGIQGVEEFDIQNIDGLNHYIGMKTIPKAEEMWEFSVFPKVILGMSLLGVLIGVLGFAGKISYKFFLGWFVLMSVLGILGMYDFNLWLTEYGSDLDPKAILKLKNPDGTPMSYKPPLFGHQKLLNFDVTSLPHIGGYLMFVGMFLTLVAFWLGRKFSLKTAK</sequence>
<feature type="transmembrane region" description="Helical" evidence="1">
    <location>
        <begin position="177"/>
        <end position="196"/>
    </location>
</feature>
<protein>
    <recommendedName>
        <fullName evidence="4">Copper chaperone NosL</fullName>
    </recommendedName>
</protein>
<keyword evidence="3" id="KW-1185">Reference proteome</keyword>
<evidence type="ECO:0000313" key="3">
    <source>
        <dbReference type="Proteomes" id="UP000245430"/>
    </source>
</evidence>
<dbReference type="OrthoDB" id="9809859at2"/>
<proteinExistence type="predicted"/>
<accession>A0A316DHX3</accession>
<feature type="transmembrane region" description="Helical" evidence="1">
    <location>
        <begin position="108"/>
        <end position="125"/>
    </location>
</feature>
<feature type="transmembrane region" description="Helical" evidence="1">
    <location>
        <begin position="80"/>
        <end position="101"/>
    </location>
</feature>
<organism evidence="2 3">
    <name type="scientific">Xanthomarina spongicola</name>
    <dbReference type="NCBI Taxonomy" id="570520"/>
    <lineage>
        <taxon>Bacteria</taxon>
        <taxon>Pseudomonadati</taxon>
        <taxon>Bacteroidota</taxon>
        <taxon>Flavobacteriia</taxon>
        <taxon>Flavobacteriales</taxon>
        <taxon>Flavobacteriaceae</taxon>
        <taxon>Xanthomarina</taxon>
    </lineage>
</organism>
<dbReference type="RefSeq" id="WP_109683362.1">
    <property type="nucleotide sequence ID" value="NZ_QGGP01000010.1"/>
</dbReference>
<keyword evidence="1" id="KW-1133">Transmembrane helix</keyword>
<gene>
    <name evidence="2" type="ORF">LX78_02778</name>
</gene>
<evidence type="ECO:0000256" key="1">
    <source>
        <dbReference type="SAM" id="Phobius"/>
    </source>
</evidence>
<feature type="transmembrane region" description="Helical" evidence="1">
    <location>
        <begin position="7"/>
        <end position="27"/>
    </location>
</feature>
<reference evidence="2 3" key="1">
    <citation type="submission" date="2018-05" db="EMBL/GenBank/DDBJ databases">
        <title>Genomic Encyclopedia of Archaeal and Bacterial Type Strains, Phase II (KMG-II): from individual species to whole genera.</title>
        <authorList>
            <person name="Goeker M."/>
        </authorList>
    </citation>
    <scope>NUCLEOTIDE SEQUENCE [LARGE SCALE GENOMIC DNA]</scope>
    <source>
        <strain evidence="2 3">DSM 22637</strain>
    </source>
</reference>
<keyword evidence="1" id="KW-0472">Membrane</keyword>
<comment type="caution">
    <text evidence="2">The sequence shown here is derived from an EMBL/GenBank/DDBJ whole genome shotgun (WGS) entry which is preliminary data.</text>
</comment>
<name>A0A316DHX3_9FLAO</name>
<evidence type="ECO:0000313" key="2">
    <source>
        <dbReference type="EMBL" id="PWK17238.1"/>
    </source>
</evidence>
<evidence type="ECO:0008006" key="4">
    <source>
        <dbReference type="Google" id="ProtNLM"/>
    </source>
</evidence>
<dbReference type="AlphaFoldDB" id="A0A316DHX3"/>
<dbReference type="Proteomes" id="UP000245430">
    <property type="component" value="Unassembled WGS sequence"/>
</dbReference>
<dbReference type="EMBL" id="QGGP01000010">
    <property type="protein sequence ID" value="PWK17238.1"/>
    <property type="molecule type" value="Genomic_DNA"/>
</dbReference>
<keyword evidence="1" id="KW-0812">Transmembrane</keyword>